<dbReference type="STRING" id="649761.HMPREF0973_01132"/>
<name>C9MNE5_9BACT</name>
<dbReference type="Proteomes" id="UP000003327">
    <property type="component" value="Unassembled WGS sequence"/>
</dbReference>
<protein>
    <recommendedName>
        <fullName evidence="3">DUF4290 domain-containing protein</fullName>
    </recommendedName>
</protein>
<comment type="caution">
    <text evidence="1">The sequence shown here is derived from an EMBL/GenBank/DDBJ whole genome shotgun (WGS) entry which is preliminary data.</text>
</comment>
<sequence>MRKGFMFHPQSSKVQTSKMNIEGLDYNTQREKLVLPQYGREIQDMVDYAVSLPTKEERQHCAETIISIMDRMNPQSRGNVDHMDKLWDHLALMSNFKLDIDYPCDVSQALKIATKPEPMSYSTSKIPVRHYGKLLFEAFDKLKTMEPGAERDAFVRSIANQMKRSLVQWGHGSSDDEKVASDLARFTDGKIQLDLDTFKFDKINERELVQPRNKKKR</sequence>
<reference evidence="1 2" key="1">
    <citation type="submission" date="2009-09" db="EMBL/GenBank/DDBJ databases">
        <authorList>
            <person name="Weinstock G."/>
            <person name="Sodergren E."/>
            <person name="Clifton S."/>
            <person name="Fulton L."/>
            <person name="Fulton B."/>
            <person name="Courtney L."/>
            <person name="Fronick C."/>
            <person name="Harrison M."/>
            <person name="Strong C."/>
            <person name="Farmer C."/>
            <person name="Delahaunty K."/>
            <person name="Markovic C."/>
            <person name="Hall O."/>
            <person name="Minx P."/>
            <person name="Tomlinson C."/>
            <person name="Mitreva M."/>
            <person name="Nelson J."/>
            <person name="Hou S."/>
            <person name="Wollam A."/>
            <person name="Pepin K.H."/>
            <person name="Johnson M."/>
            <person name="Bhonagiri V."/>
            <person name="Nash W.E."/>
            <person name="Warren W."/>
            <person name="Chinwalla A."/>
            <person name="Mardis E.R."/>
            <person name="Wilson R.K."/>
        </authorList>
    </citation>
    <scope>NUCLEOTIDE SEQUENCE [LARGE SCALE GENOMIC DNA]</scope>
    <source>
        <strain evidence="1 2">F0319</strain>
    </source>
</reference>
<dbReference type="eggNOG" id="ENOG502Z7I5">
    <property type="taxonomic scope" value="Bacteria"/>
</dbReference>
<dbReference type="HOGENOM" id="CLU_085065_1_0_10"/>
<dbReference type="Pfam" id="PF14123">
    <property type="entry name" value="DUF4290"/>
    <property type="match status" value="1"/>
</dbReference>
<proteinExistence type="predicted"/>
<gene>
    <name evidence="1" type="ORF">HMPREF0973_01132</name>
</gene>
<evidence type="ECO:0008006" key="3">
    <source>
        <dbReference type="Google" id="ProtNLM"/>
    </source>
</evidence>
<accession>C9MNE5</accession>
<dbReference type="InterPro" id="IPR025632">
    <property type="entry name" value="DUF4290"/>
</dbReference>
<organism evidence="1 2">
    <name type="scientific">Prevotella veroralis F0319</name>
    <dbReference type="NCBI Taxonomy" id="649761"/>
    <lineage>
        <taxon>Bacteria</taxon>
        <taxon>Pseudomonadati</taxon>
        <taxon>Bacteroidota</taxon>
        <taxon>Bacteroidia</taxon>
        <taxon>Bacteroidales</taxon>
        <taxon>Prevotellaceae</taxon>
        <taxon>Prevotella</taxon>
    </lineage>
</organism>
<evidence type="ECO:0000313" key="2">
    <source>
        <dbReference type="Proteomes" id="UP000003327"/>
    </source>
</evidence>
<dbReference type="EMBL" id="ACVA01000030">
    <property type="protein sequence ID" value="EEX18957.1"/>
    <property type="molecule type" value="Genomic_DNA"/>
</dbReference>
<dbReference type="AlphaFoldDB" id="C9MNE5"/>
<evidence type="ECO:0000313" key="1">
    <source>
        <dbReference type="EMBL" id="EEX18957.1"/>
    </source>
</evidence>
<keyword evidence="2" id="KW-1185">Reference proteome</keyword>